<name>A0A388LSB4_CHABU</name>
<protein>
    <submittedName>
        <fullName evidence="1">Uncharacterized protein</fullName>
    </submittedName>
</protein>
<dbReference type="Gramene" id="GBG85228">
    <property type="protein sequence ID" value="GBG85228"/>
    <property type="gene ID" value="CBR_g39794"/>
</dbReference>
<proteinExistence type="predicted"/>
<dbReference type="Proteomes" id="UP000265515">
    <property type="component" value="Unassembled WGS sequence"/>
</dbReference>
<evidence type="ECO:0000313" key="1">
    <source>
        <dbReference type="EMBL" id="GBG85228.1"/>
    </source>
</evidence>
<dbReference type="AlphaFoldDB" id="A0A388LSB4"/>
<organism evidence="1 2">
    <name type="scientific">Chara braunii</name>
    <name type="common">Braun's stonewort</name>
    <dbReference type="NCBI Taxonomy" id="69332"/>
    <lineage>
        <taxon>Eukaryota</taxon>
        <taxon>Viridiplantae</taxon>
        <taxon>Streptophyta</taxon>
        <taxon>Charophyceae</taxon>
        <taxon>Charales</taxon>
        <taxon>Characeae</taxon>
        <taxon>Chara</taxon>
    </lineage>
</organism>
<reference evidence="1 2" key="1">
    <citation type="journal article" date="2018" name="Cell">
        <title>The Chara Genome: Secondary Complexity and Implications for Plant Terrestrialization.</title>
        <authorList>
            <person name="Nishiyama T."/>
            <person name="Sakayama H."/>
            <person name="Vries J.D."/>
            <person name="Buschmann H."/>
            <person name="Saint-Marcoux D."/>
            <person name="Ullrich K.K."/>
            <person name="Haas F.B."/>
            <person name="Vanderstraeten L."/>
            <person name="Becker D."/>
            <person name="Lang D."/>
            <person name="Vosolsobe S."/>
            <person name="Rombauts S."/>
            <person name="Wilhelmsson P.K.I."/>
            <person name="Janitza P."/>
            <person name="Kern R."/>
            <person name="Heyl A."/>
            <person name="Rumpler F."/>
            <person name="Villalobos L.I.A.C."/>
            <person name="Clay J.M."/>
            <person name="Skokan R."/>
            <person name="Toyoda A."/>
            <person name="Suzuki Y."/>
            <person name="Kagoshima H."/>
            <person name="Schijlen E."/>
            <person name="Tajeshwar N."/>
            <person name="Catarino B."/>
            <person name="Hetherington A.J."/>
            <person name="Saltykova A."/>
            <person name="Bonnot C."/>
            <person name="Breuninger H."/>
            <person name="Symeonidi A."/>
            <person name="Radhakrishnan G.V."/>
            <person name="Van Nieuwerburgh F."/>
            <person name="Deforce D."/>
            <person name="Chang C."/>
            <person name="Karol K.G."/>
            <person name="Hedrich R."/>
            <person name="Ulvskov P."/>
            <person name="Glockner G."/>
            <person name="Delwiche C.F."/>
            <person name="Petrasek J."/>
            <person name="Van de Peer Y."/>
            <person name="Friml J."/>
            <person name="Beilby M."/>
            <person name="Dolan L."/>
            <person name="Kohara Y."/>
            <person name="Sugano S."/>
            <person name="Fujiyama A."/>
            <person name="Delaux P.-M."/>
            <person name="Quint M."/>
            <person name="TheiBen G."/>
            <person name="Hagemann M."/>
            <person name="Harholt J."/>
            <person name="Dunand C."/>
            <person name="Zachgo S."/>
            <person name="Langdale J."/>
            <person name="Maumus F."/>
            <person name="Straeten D.V.D."/>
            <person name="Gould S.B."/>
            <person name="Rensing S.A."/>
        </authorList>
    </citation>
    <scope>NUCLEOTIDE SEQUENCE [LARGE SCALE GENOMIC DNA]</scope>
    <source>
        <strain evidence="1 2">S276</strain>
    </source>
</reference>
<sequence length="496" mass="54368">MAPETLEVAALVSPIRRPVAQGDFCPILTSSLSSPPPPPPPPPFSRPLSWLSSLPIASTQSTRTTGRSCGEAHGVGGIILGDKRVTVGSLVLVLLLFSRLLHLLLAGVGTPGPSPASQYDVAVKDSSADFNDGGRVARCPCISRLSECEWVAGSCAHGGGDGAEEAEVERKGEEEEKAQEEGEERGTVVVAASQDDENNTLNVDDGKAWCWRADVEASCGFRLWTRLEAMRLLRDTWIVFAGDSQIRFLLRAFLQLLLPSVEELEPQLFKRHSNFYYEIKESNIRLTFLWAPYVQDVIEQLDSVWLNVTSPQILALGASIWHMLHVSNVTGYQLSLNDLGRKLAAWYSSESGGRQQDSQPGRGVEPQAVSDYGRANEEEADENLNQELDKDRSQAAATPLFFWLNNPKLVSSLFNTEEKKVKLTKELHGAYDRALMRSPVLLPKGPCILLDYLQVSTDCGENCTTDGIHYNNATYHGLAQMVLNAFEVSQGDKGAL</sequence>
<accession>A0A388LSB4</accession>
<comment type="caution">
    <text evidence="1">The sequence shown here is derived from an EMBL/GenBank/DDBJ whole genome shotgun (WGS) entry which is preliminary data.</text>
</comment>
<keyword evidence="2" id="KW-1185">Reference proteome</keyword>
<dbReference type="OrthoDB" id="767975at2759"/>
<gene>
    <name evidence="1" type="ORF">CBR_g39794</name>
</gene>
<evidence type="ECO:0000313" key="2">
    <source>
        <dbReference type="Proteomes" id="UP000265515"/>
    </source>
</evidence>
<dbReference type="EMBL" id="BFEA01000510">
    <property type="protein sequence ID" value="GBG85228.1"/>
    <property type="molecule type" value="Genomic_DNA"/>
</dbReference>